<evidence type="ECO:0000256" key="1">
    <source>
        <dbReference type="SAM" id="MobiDB-lite"/>
    </source>
</evidence>
<dbReference type="AlphaFoldDB" id="A0A379VU87"/>
<feature type="region of interest" description="Disordered" evidence="1">
    <location>
        <begin position="1"/>
        <end position="50"/>
    </location>
</feature>
<dbReference type="EMBL" id="UGXR01000001">
    <property type="protein sequence ID" value="SUH10098.1"/>
    <property type="molecule type" value="Genomic_DNA"/>
</dbReference>
<feature type="compositionally biased region" description="Basic residues" evidence="1">
    <location>
        <begin position="22"/>
        <end position="34"/>
    </location>
</feature>
<reference evidence="2 3" key="1">
    <citation type="submission" date="2018-06" db="EMBL/GenBank/DDBJ databases">
        <authorList>
            <consortium name="Pathogen Informatics"/>
            <person name="Doyle S."/>
        </authorList>
    </citation>
    <scope>NUCLEOTIDE SEQUENCE [LARGE SCALE GENOMIC DNA]</scope>
    <source>
        <strain evidence="2 3">NCTC8256</strain>
    </source>
</reference>
<organism evidence="2 3">
    <name type="scientific">Salmonella enterica I</name>
    <dbReference type="NCBI Taxonomy" id="59201"/>
    <lineage>
        <taxon>Bacteria</taxon>
        <taxon>Pseudomonadati</taxon>
        <taxon>Pseudomonadota</taxon>
        <taxon>Gammaproteobacteria</taxon>
        <taxon>Enterobacterales</taxon>
        <taxon>Enterobacteriaceae</taxon>
        <taxon>Salmonella</taxon>
    </lineage>
</organism>
<dbReference type="Proteomes" id="UP000254346">
    <property type="component" value="Unassembled WGS sequence"/>
</dbReference>
<sequence>MTTPFTHETLPADPKAAIRQMKQARTRANRRRTGGVRPFERHHSSPGGGN</sequence>
<evidence type="ECO:0000313" key="2">
    <source>
        <dbReference type="EMBL" id="SUH10098.1"/>
    </source>
</evidence>
<gene>
    <name evidence="2" type="primary">SBOV07801_1</name>
    <name evidence="2" type="ORF">NCTC8256_04092</name>
</gene>
<evidence type="ECO:0000313" key="3">
    <source>
        <dbReference type="Proteomes" id="UP000254346"/>
    </source>
</evidence>
<protein>
    <submittedName>
        <fullName evidence="2">Uncharacterized protein</fullName>
    </submittedName>
</protein>
<name>A0A379VU87_SALET</name>
<accession>A0A379VU87</accession>
<proteinExistence type="predicted"/>